<reference evidence="2 3" key="1">
    <citation type="submission" date="2019-11" db="EMBL/GenBank/DDBJ databases">
        <authorList>
            <person name="Zhang X.Y."/>
        </authorList>
    </citation>
    <scope>NUCLEOTIDE SEQUENCE [LARGE SCALE GENOMIC DNA]</scope>
    <source>
        <strain evidence="2 3">C176</strain>
    </source>
</reference>
<evidence type="ECO:0000259" key="1">
    <source>
        <dbReference type="Pfam" id="PF17194"/>
    </source>
</evidence>
<dbReference type="InterPro" id="IPR033455">
    <property type="entry name" value="AbiEi_3_N"/>
</dbReference>
<dbReference type="InterPro" id="IPR021561">
    <property type="entry name" value="AbiEi_3"/>
</dbReference>
<dbReference type="EMBL" id="WJPP01000002">
    <property type="protein sequence ID" value="MRH77704.1"/>
    <property type="molecule type" value="Genomic_DNA"/>
</dbReference>
<name>A0A6N7QYE6_9GAMM</name>
<keyword evidence="3" id="KW-1185">Reference proteome</keyword>
<dbReference type="Proteomes" id="UP000433788">
    <property type="component" value="Unassembled WGS sequence"/>
</dbReference>
<evidence type="ECO:0000313" key="3">
    <source>
        <dbReference type="Proteomes" id="UP000433788"/>
    </source>
</evidence>
<comment type="caution">
    <text evidence="2">The sequence shown here is derived from an EMBL/GenBank/DDBJ whole genome shotgun (WGS) entry which is preliminary data.</text>
</comment>
<organism evidence="2 3">
    <name type="scientific">Spiribacter salilacus</name>
    <dbReference type="NCBI Taxonomy" id="2664894"/>
    <lineage>
        <taxon>Bacteria</taxon>
        <taxon>Pseudomonadati</taxon>
        <taxon>Pseudomonadota</taxon>
        <taxon>Gammaproteobacteria</taxon>
        <taxon>Chromatiales</taxon>
        <taxon>Ectothiorhodospiraceae</taxon>
        <taxon>Spiribacter</taxon>
    </lineage>
</organism>
<accession>A0A6N7QYE6</accession>
<dbReference type="AlphaFoldDB" id="A0A6N7QYE6"/>
<sequence length="272" mass="30261">MSDQNEKKLNHLLAGLGDTGVVSSRWLRAHGYSSSLVVRYVDSGWLVSPARGVYMRKGGSLQWEGVVWTLQWMEGLSLHVGGRFALAWLGHEHYLRLGEAAVITLYGPDRVPGWVRKLPLVEGVEYCGKGPFDLPVPSLTDETSDQTLLNQGLERREAVPSRMLVCSTPERAMLELCAEASDASGVYEVDALMQGMATLRPKRLEVLLRRCHSIKAKRLFLALGERHRHAWFSHLSLDGVDLGRGKRSLVSGGRLHPRYQITLPGDLDEQLG</sequence>
<evidence type="ECO:0000313" key="2">
    <source>
        <dbReference type="EMBL" id="MRH77704.1"/>
    </source>
</evidence>
<protein>
    <recommendedName>
        <fullName evidence="1">Transcriptional regulator AbiEi antitoxin N-terminal domain-containing protein</fullName>
    </recommendedName>
</protein>
<proteinExistence type="predicted"/>
<dbReference type="Pfam" id="PF11459">
    <property type="entry name" value="AbiEi_3"/>
    <property type="match status" value="1"/>
</dbReference>
<feature type="domain" description="Transcriptional regulator AbiEi antitoxin N-terminal" evidence="1">
    <location>
        <begin position="6"/>
        <end position="97"/>
    </location>
</feature>
<dbReference type="Pfam" id="PF17194">
    <property type="entry name" value="AbiEi_3_N"/>
    <property type="match status" value="1"/>
</dbReference>
<gene>
    <name evidence="2" type="ORF">GH984_03210</name>
</gene>